<dbReference type="EMBL" id="DAAFYE010000049">
    <property type="protein sequence ID" value="HAB1993199.1"/>
    <property type="molecule type" value="Genomic_DNA"/>
</dbReference>
<evidence type="ECO:0000313" key="27">
    <source>
        <dbReference type="EMBL" id="HAE1474724.1"/>
    </source>
</evidence>
<dbReference type="EMBL" id="DAAGVB010000067">
    <property type="protein sequence ID" value="HAB4675883.1"/>
    <property type="molecule type" value="Genomic_DNA"/>
</dbReference>
<reference evidence="29" key="5">
    <citation type="submission" date="2021-05" db="EMBL/GenBank/DDBJ databases">
        <title>Whole genome PacBio Sequel sequence of Salmonella enterica subsp. enterica.</title>
        <authorList>
            <person name="Hoffmann M."/>
            <person name="Balkey M."/>
            <person name="Luo Y."/>
        </authorList>
    </citation>
    <scope>NUCLEOTIDE SEQUENCE</scope>
    <source>
        <strain evidence="29">CFSAN030538</strain>
    </source>
</reference>
<dbReference type="EMBL" id="DAAFXY010000055">
    <property type="protein sequence ID" value="HAB1979925.1"/>
    <property type="molecule type" value="Genomic_DNA"/>
</dbReference>
<evidence type="ECO:0000313" key="13">
    <source>
        <dbReference type="EMBL" id="HAB3925645.1"/>
    </source>
</evidence>
<evidence type="ECO:0000313" key="23">
    <source>
        <dbReference type="EMBL" id="HAB5479452.1"/>
    </source>
</evidence>
<dbReference type="Pfam" id="PF10114">
    <property type="entry name" value="PocR"/>
    <property type="match status" value="1"/>
</dbReference>
<evidence type="ECO:0000313" key="25">
    <source>
        <dbReference type="EMBL" id="HAC6767309.1"/>
    </source>
</evidence>
<dbReference type="EMBL" id="DAAQZP010000062">
    <property type="protein sequence ID" value="HAE1596791.1"/>
    <property type="molecule type" value="Genomic_DNA"/>
</dbReference>
<dbReference type="EMBL" id="DAAHAQ010000118">
    <property type="protein sequence ID" value="HAB5331040.1"/>
    <property type="molecule type" value="Genomic_DNA"/>
</dbReference>
<evidence type="ECO:0000313" key="18">
    <source>
        <dbReference type="EMBL" id="HAB4675883.1"/>
    </source>
</evidence>
<dbReference type="InterPro" id="IPR018771">
    <property type="entry name" value="PocR_dom"/>
</dbReference>
<dbReference type="SMART" id="SM00342">
    <property type="entry name" value="HTH_ARAC"/>
    <property type="match status" value="1"/>
</dbReference>
<dbReference type="EMBL" id="DAAHFA010000007">
    <property type="protein sequence ID" value="HAB5840942.1"/>
    <property type="molecule type" value="Genomic_DNA"/>
</dbReference>
<reference evidence="9" key="4">
    <citation type="submission" date="2019-10" db="EMBL/GenBank/DDBJ databases">
        <authorList>
            <consortium name="NCBI Pathogen Detection Project"/>
        </authorList>
    </citation>
    <scope>NUCLEOTIDE SEQUENCE</scope>
    <source>
        <strain evidence="25">11-1391</strain>
        <strain evidence="9">Salmonella enterica</strain>
    </source>
</reference>
<dbReference type="SUPFAM" id="SSF46689">
    <property type="entry name" value="Homeodomain-like"/>
    <property type="match status" value="2"/>
</dbReference>
<dbReference type="EMBL" id="DAAFWY010000008">
    <property type="protein sequence ID" value="HAB1846947.1"/>
    <property type="molecule type" value="Genomic_DNA"/>
</dbReference>
<dbReference type="EMBL" id="CP075144">
    <property type="protein sequence ID" value="QWJ68261.1"/>
    <property type="molecule type" value="Genomic_DNA"/>
</dbReference>
<evidence type="ECO:0000313" key="5">
    <source>
        <dbReference type="EMBL" id="ECJ2912673.1"/>
    </source>
</evidence>
<evidence type="ECO:0000256" key="2">
    <source>
        <dbReference type="ARBA" id="ARBA00023125"/>
    </source>
</evidence>
<dbReference type="EMBL" id="DAAGOS010000088">
    <property type="protein sequence ID" value="HAB3925645.1"/>
    <property type="molecule type" value="Genomic_DNA"/>
</dbReference>
<organism evidence="9">
    <name type="scientific">Salmonella diarizonae</name>
    <dbReference type="NCBI Taxonomy" id="59204"/>
    <lineage>
        <taxon>Bacteria</taxon>
        <taxon>Pseudomonadati</taxon>
        <taxon>Pseudomonadota</taxon>
        <taxon>Gammaproteobacteria</taxon>
        <taxon>Enterobacterales</taxon>
        <taxon>Enterobacteriaceae</taxon>
        <taxon>Salmonella</taxon>
    </lineage>
</organism>
<evidence type="ECO:0000313" key="7">
    <source>
        <dbReference type="EMBL" id="HAB1846947.1"/>
    </source>
</evidence>
<dbReference type="GO" id="GO:0003700">
    <property type="term" value="F:DNA-binding transcription factor activity"/>
    <property type="evidence" value="ECO:0007669"/>
    <property type="project" value="InterPro"/>
</dbReference>
<accession>A0A3U0H0S1</accession>
<dbReference type="EMBL" id="DAAGPC010000053">
    <property type="protein sequence ID" value="HAB3979487.1"/>
    <property type="molecule type" value="Genomic_DNA"/>
</dbReference>
<reference evidence="29" key="2">
    <citation type="submission" date="2018-07" db="EMBL/GenBank/DDBJ databases">
        <authorList>
            <consortium name="GenomeTrakr network: Whole genome sequencing for foodborne pathogen traceback"/>
        </authorList>
    </citation>
    <scope>NUCLEOTIDE SEQUENCE</scope>
    <source>
        <strain evidence="29">CFSAN030538</strain>
    </source>
</reference>
<evidence type="ECO:0000313" key="19">
    <source>
        <dbReference type="EMBL" id="HAB4719453.1"/>
    </source>
</evidence>
<evidence type="ECO:0000313" key="20">
    <source>
        <dbReference type="EMBL" id="HAB4724891.1"/>
    </source>
</evidence>
<dbReference type="EMBL" id="DAAGVM010000063">
    <property type="protein sequence ID" value="HAB4724891.1"/>
    <property type="molecule type" value="Genomic_DNA"/>
</dbReference>
<evidence type="ECO:0000313" key="22">
    <source>
        <dbReference type="EMBL" id="HAB5331040.1"/>
    </source>
</evidence>
<evidence type="ECO:0000313" key="29">
    <source>
        <dbReference type="EMBL" id="QWJ68261.1"/>
    </source>
</evidence>
<evidence type="ECO:0000313" key="24">
    <source>
        <dbReference type="EMBL" id="HAB5840942.1"/>
    </source>
</evidence>
<evidence type="ECO:0000313" key="26">
    <source>
        <dbReference type="EMBL" id="HAE1265337.1"/>
    </source>
</evidence>
<evidence type="ECO:0000313" key="14">
    <source>
        <dbReference type="EMBL" id="HAB3979487.1"/>
    </source>
</evidence>
<protein>
    <submittedName>
        <fullName evidence="9">Helix-turn-helix domain-containing protein</fullName>
    </submittedName>
    <submittedName>
        <fullName evidence="29">PocR ligand-binding domain-containing protein</fullName>
    </submittedName>
</protein>
<dbReference type="EMBL" id="DAAQZS010000009">
    <property type="protein sequence ID" value="HAE1474724.1"/>
    <property type="molecule type" value="Genomic_DNA"/>
</dbReference>
<evidence type="ECO:0000313" key="21">
    <source>
        <dbReference type="EMBL" id="HAB5016887.1"/>
    </source>
</evidence>
<evidence type="ECO:0000313" key="9">
    <source>
        <dbReference type="EMBL" id="HAB1993199.1"/>
    </source>
</evidence>
<dbReference type="EMBL" id="DAAGQE010000034">
    <property type="protein sequence ID" value="HAB4101383.1"/>
    <property type="molecule type" value="Genomic_DNA"/>
</dbReference>
<dbReference type="EMBL" id="DAAQXJ010000050">
    <property type="protein sequence ID" value="HAE1265337.1"/>
    <property type="molecule type" value="Genomic_DNA"/>
</dbReference>
<evidence type="ECO:0000313" key="28">
    <source>
        <dbReference type="EMBL" id="HAE1596791.1"/>
    </source>
</evidence>
<dbReference type="Gene3D" id="1.10.10.60">
    <property type="entry name" value="Homeodomain-like"/>
    <property type="match status" value="2"/>
</dbReference>
<dbReference type="EMBL" id="DAAFZM010000003">
    <property type="protein sequence ID" value="HAB2183835.1"/>
    <property type="molecule type" value="Genomic_DNA"/>
</dbReference>
<dbReference type="AlphaFoldDB" id="A0A3U0H0S1"/>
<feature type="domain" description="HTH araC/xylS-type" evidence="4">
    <location>
        <begin position="193"/>
        <end position="291"/>
    </location>
</feature>
<dbReference type="PANTHER" id="PTHR43280">
    <property type="entry name" value="ARAC-FAMILY TRANSCRIPTIONAL REGULATOR"/>
    <property type="match status" value="1"/>
</dbReference>
<dbReference type="EMBL" id="DAAGTE010000056">
    <property type="protein sequence ID" value="HAB4457964.1"/>
    <property type="molecule type" value="Genomic_DNA"/>
</dbReference>
<evidence type="ECO:0000313" key="17">
    <source>
        <dbReference type="EMBL" id="HAB4457964.1"/>
    </source>
</evidence>
<dbReference type="EMBL" id="DAAGPR010000062">
    <property type="protein sequence ID" value="HAB4051875.1"/>
    <property type="molecule type" value="Genomic_DNA"/>
</dbReference>
<dbReference type="GO" id="GO:0043565">
    <property type="term" value="F:sequence-specific DNA binding"/>
    <property type="evidence" value="ECO:0007669"/>
    <property type="project" value="InterPro"/>
</dbReference>
<dbReference type="EMBL" id="DAAFWI010000004">
    <property type="protein sequence ID" value="HAB1774937.1"/>
    <property type="molecule type" value="Genomic_DNA"/>
</dbReference>
<evidence type="ECO:0000313" key="12">
    <source>
        <dbReference type="EMBL" id="HAB3842609.1"/>
    </source>
</evidence>
<evidence type="ECO:0000313" key="8">
    <source>
        <dbReference type="EMBL" id="HAB1979925.1"/>
    </source>
</evidence>
<evidence type="ECO:0000313" key="10">
    <source>
        <dbReference type="EMBL" id="HAB2183835.1"/>
    </source>
</evidence>
<sequence>MSLPCRQERYLQRFYTLARLFTAATDFTTFVVDINGKTQAENMVCNPFCALMRAHDDYAQYCQQCDRYCAWHALHMAKPQILNCYAGLSFFAVPLVDNQQVCGFILCGKVRVKYQEYRAIDLMNIADWENDALLNRVWQNLKIIDNNRLTAAVNLLSFVINSLSSNSDADAQENLIAVTEADHSLSRHEKKRVAALRYIEDNLYSELTLESVAAYVCLSPNYFSRFFKKRQGINFKTWVNQRRMQRAGELLCHTDQTIDNIARKLQYAQTSYFCRVFHATYHMSPQMYRRRKSLV</sequence>
<dbReference type="EMBL" id="AAIXUH010000003">
    <property type="protein sequence ID" value="ECJ2912673.1"/>
    <property type="molecule type" value="Genomic_DNA"/>
</dbReference>
<proteinExistence type="predicted"/>
<dbReference type="InterPro" id="IPR009057">
    <property type="entry name" value="Homeodomain-like_sf"/>
</dbReference>
<dbReference type="EMBL" id="DAAGNY010000009">
    <property type="protein sequence ID" value="HAB3842609.1"/>
    <property type="molecule type" value="Genomic_DNA"/>
</dbReference>
<reference evidence="9" key="1">
    <citation type="journal article" date="2018" name="Genome Biol.">
        <title>SKESA: strategic k-mer extension for scrupulous assemblies.</title>
        <authorList>
            <person name="Souvorov A."/>
            <person name="Agarwala R."/>
            <person name="Lipman D.J."/>
        </authorList>
    </citation>
    <scope>NUCLEOTIDE SEQUENCE</scope>
    <source>
        <strain evidence="25">11-1391</strain>
        <strain evidence="9">Salmonella enterica</strain>
    </source>
</reference>
<evidence type="ECO:0000256" key="3">
    <source>
        <dbReference type="ARBA" id="ARBA00023163"/>
    </source>
</evidence>
<keyword evidence="1" id="KW-0805">Transcription regulation</keyword>
<dbReference type="Pfam" id="PF12833">
    <property type="entry name" value="HTH_18"/>
    <property type="match status" value="1"/>
</dbReference>
<evidence type="ECO:0000313" key="16">
    <source>
        <dbReference type="EMBL" id="HAB4101383.1"/>
    </source>
</evidence>
<dbReference type="EMBL" id="DAAHCF010000101">
    <property type="protein sequence ID" value="HAB5479452.1"/>
    <property type="molecule type" value="Genomic_DNA"/>
</dbReference>
<evidence type="ECO:0000256" key="1">
    <source>
        <dbReference type="ARBA" id="ARBA00023015"/>
    </source>
</evidence>
<dbReference type="RefSeq" id="WP_053510210.1">
    <property type="nucleotide sequence ID" value="NZ_DACWWF010000006.1"/>
</dbReference>
<keyword evidence="2" id="KW-0238">DNA-binding</keyword>
<reference evidence="5" key="3">
    <citation type="submission" date="2019-07" db="EMBL/GenBank/DDBJ databases">
        <authorList>
            <person name="Ashton P.M."/>
            <person name="Dallman T."/>
            <person name="Nair S."/>
            <person name="De Pinna E."/>
            <person name="Peters T."/>
            <person name="Grant K."/>
        </authorList>
    </citation>
    <scope>NUCLEOTIDE SEQUENCE</scope>
    <source>
        <strain evidence="5">481463</strain>
    </source>
</reference>
<dbReference type="PANTHER" id="PTHR43280:SF10">
    <property type="entry name" value="REGULATORY PROTEIN POCR"/>
    <property type="match status" value="1"/>
</dbReference>
<dbReference type="EMBL" id="DAAMII010000038">
    <property type="protein sequence ID" value="HAC6767309.1"/>
    <property type="molecule type" value="Genomic_DNA"/>
</dbReference>
<dbReference type="PROSITE" id="PS01124">
    <property type="entry name" value="HTH_ARAC_FAMILY_2"/>
    <property type="match status" value="1"/>
</dbReference>
<dbReference type="EMBL" id="DAAGXW010000008">
    <property type="protein sequence ID" value="HAB5016887.1"/>
    <property type="molecule type" value="Genomic_DNA"/>
</dbReference>
<dbReference type="EMBL" id="DAAGBA010000060">
    <property type="protein sequence ID" value="HAB2326592.1"/>
    <property type="molecule type" value="Genomic_DNA"/>
</dbReference>
<evidence type="ECO:0000313" key="11">
    <source>
        <dbReference type="EMBL" id="HAB2326592.1"/>
    </source>
</evidence>
<dbReference type="InterPro" id="IPR018060">
    <property type="entry name" value="HTH_AraC"/>
</dbReference>
<evidence type="ECO:0000313" key="15">
    <source>
        <dbReference type="EMBL" id="HAB4051875.1"/>
    </source>
</evidence>
<evidence type="ECO:0000313" key="6">
    <source>
        <dbReference type="EMBL" id="HAB1774937.1"/>
    </source>
</evidence>
<dbReference type="EMBL" id="DAAGVL010000007">
    <property type="protein sequence ID" value="HAB4719453.1"/>
    <property type="molecule type" value="Genomic_DNA"/>
</dbReference>
<keyword evidence="3" id="KW-0804">Transcription</keyword>
<evidence type="ECO:0000259" key="4">
    <source>
        <dbReference type="PROSITE" id="PS01124"/>
    </source>
</evidence>
<gene>
    <name evidence="29" type="ORF">ABB53_016000</name>
    <name evidence="5" type="ORF">FNI27_06670</name>
    <name evidence="25" type="ORF">G0D47_22290</name>
    <name evidence="26" type="ORF">G2916_12425</name>
    <name evidence="28" type="ORF">G2997_19520</name>
    <name evidence="27" type="ORF">G3A00_12205</name>
    <name evidence="21" type="ORF">GB016_09990</name>
    <name evidence="8" type="ORF">GB034_18135</name>
    <name evidence="9" type="ORF">GB088_18995</name>
    <name evidence="23" type="ORF">GB236_16195</name>
    <name evidence="24" type="ORF">GB246_08810</name>
    <name evidence="11" type="ORF">GB337_16665</name>
    <name evidence="10" type="ORF">GB348_03810</name>
    <name evidence="22" type="ORF">GBS30_15455</name>
    <name evidence="13" type="ORF">GBV97_20235</name>
    <name evidence="12" type="ORF">GBW00_11665</name>
    <name evidence="14" type="ORF">GBX19_18375</name>
    <name evidence="6" type="ORF">GBY11_04980</name>
    <name evidence="16" type="ORF">GBY15_17205</name>
    <name evidence="15" type="ORF">GBY29_19130</name>
    <name evidence="17" type="ORF">GBY49_16690</name>
    <name evidence="7" type="ORF">GBZ10_10795</name>
    <name evidence="18" type="ORF">GBZ12_19080</name>
    <name evidence="19" type="ORF">GBZ37_08295</name>
    <name evidence="20" type="ORF">GBZ41_14180</name>
</gene>
<name>A0A3U0H0S1_SALDZ</name>